<organism evidence="1">
    <name type="scientific">mine drainage metagenome</name>
    <dbReference type="NCBI Taxonomy" id="410659"/>
    <lineage>
        <taxon>unclassified sequences</taxon>
        <taxon>metagenomes</taxon>
        <taxon>ecological metagenomes</taxon>
    </lineage>
</organism>
<proteinExistence type="predicted"/>
<dbReference type="GO" id="GO:0004512">
    <property type="term" value="F:inositol-3-phosphate synthase activity"/>
    <property type="evidence" value="ECO:0007669"/>
    <property type="project" value="InterPro"/>
</dbReference>
<name>A0A1J5PSE6_9ZZZZ</name>
<dbReference type="SUPFAM" id="SSF51735">
    <property type="entry name" value="NAD(P)-binding Rossmann-fold domains"/>
    <property type="match status" value="1"/>
</dbReference>
<gene>
    <name evidence="1" type="ORF">GALL_501930</name>
</gene>
<comment type="caution">
    <text evidence="1">The sequence shown here is derived from an EMBL/GenBank/DDBJ whole genome shotgun (WGS) entry which is preliminary data.</text>
</comment>
<dbReference type="InterPro" id="IPR002587">
    <property type="entry name" value="Myo-inos-1-P_Synthase"/>
</dbReference>
<evidence type="ECO:0000313" key="1">
    <source>
        <dbReference type="EMBL" id="OIQ68219.1"/>
    </source>
</evidence>
<dbReference type="Gene3D" id="3.40.50.720">
    <property type="entry name" value="NAD(P)-binding Rossmann-like Domain"/>
    <property type="match status" value="1"/>
</dbReference>
<dbReference type="PANTHER" id="PTHR11510">
    <property type="entry name" value="MYO-INOSITOL-1 PHOSPHATE SYNTHASE"/>
    <property type="match status" value="1"/>
</dbReference>
<accession>A0A1J5PSE6</accession>
<dbReference type="GO" id="GO:0006021">
    <property type="term" value="P:inositol biosynthetic process"/>
    <property type="evidence" value="ECO:0007669"/>
    <property type="project" value="InterPro"/>
</dbReference>
<dbReference type="Pfam" id="PF07994">
    <property type="entry name" value="NAD_binding_5"/>
    <property type="match status" value="1"/>
</dbReference>
<dbReference type="AlphaFoldDB" id="A0A1J5PSE6"/>
<sequence>MKTNIRPADGKLGILIPGLGAVATTLIAGVEAVKKGISQPIGSLTQMGNIRLGKRTENRFPKVKDFVPLANLNDIVFGGWDVYSDNVYEAAMKAKVLEPGLLNQIKAELEVVVPMKAAFDHNYAKNLIGTNIKTGTRYELAQQVMDDILTFKEKTAATG</sequence>
<dbReference type="EMBL" id="MLJW01005443">
    <property type="protein sequence ID" value="OIQ68219.1"/>
    <property type="molecule type" value="Genomic_DNA"/>
</dbReference>
<protein>
    <submittedName>
        <fullName evidence="1">Myo-inositol-1-phosphate synthase</fullName>
    </submittedName>
</protein>
<reference evidence="1" key="1">
    <citation type="submission" date="2016-10" db="EMBL/GenBank/DDBJ databases">
        <title>Sequence of Gallionella enrichment culture.</title>
        <authorList>
            <person name="Poehlein A."/>
            <person name="Muehling M."/>
            <person name="Daniel R."/>
        </authorList>
    </citation>
    <scope>NUCLEOTIDE SEQUENCE</scope>
</reference>
<dbReference type="GO" id="GO:0008654">
    <property type="term" value="P:phospholipid biosynthetic process"/>
    <property type="evidence" value="ECO:0007669"/>
    <property type="project" value="InterPro"/>
</dbReference>
<dbReference type="InterPro" id="IPR036291">
    <property type="entry name" value="NAD(P)-bd_dom_sf"/>
</dbReference>